<dbReference type="SUPFAM" id="SSF52540">
    <property type="entry name" value="P-loop containing nucleoside triphosphate hydrolases"/>
    <property type="match status" value="1"/>
</dbReference>
<dbReference type="Gene3D" id="3.40.50.300">
    <property type="entry name" value="P-loop containing nucleotide triphosphate hydrolases"/>
    <property type="match status" value="2"/>
</dbReference>
<evidence type="ECO:0000256" key="2">
    <source>
        <dbReference type="SAM" id="MobiDB-lite"/>
    </source>
</evidence>
<proteinExistence type="predicted"/>
<keyword evidence="1" id="KW-0175">Coiled coil</keyword>
<evidence type="ECO:0008006" key="5">
    <source>
        <dbReference type="Google" id="ProtNLM"/>
    </source>
</evidence>
<dbReference type="Pfam" id="PF08477">
    <property type="entry name" value="Roc"/>
    <property type="match status" value="1"/>
</dbReference>
<evidence type="ECO:0000313" key="3">
    <source>
        <dbReference type="EMBL" id="CAC5417068.1"/>
    </source>
</evidence>
<dbReference type="EMBL" id="CACVKT020008727">
    <property type="protein sequence ID" value="CAC5417068.1"/>
    <property type="molecule type" value="Genomic_DNA"/>
</dbReference>
<accession>A0A6J8EA16</accession>
<feature type="region of interest" description="Disordered" evidence="2">
    <location>
        <begin position="662"/>
        <end position="686"/>
    </location>
</feature>
<name>A0A6J8EA16_MYTCO</name>
<protein>
    <recommendedName>
        <fullName evidence="5">C-terminal of Roc (COR) domain-containing protein</fullName>
    </recommendedName>
</protein>
<dbReference type="OrthoDB" id="6078042at2759"/>
<evidence type="ECO:0000313" key="4">
    <source>
        <dbReference type="Proteomes" id="UP000507470"/>
    </source>
</evidence>
<dbReference type="AlphaFoldDB" id="A0A6J8EA16"/>
<organism evidence="3 4">
    <name type="scientific">Mytilus coruscus</name>
    <name type="common">Sea mussel</name>
    <dbReference type="NCBI Taxonomy" id="42192"/>
    <lineage>
        <taxon>Eukaryota</taxon>
        <taxon>Metazoa</taxon>
        <taxon>Spiralia</taxon>
        <taxon>Lophotrochozoa</taxon>
        <taxon>Mollusca</taxon>
        <taxon>Bivalvia</taxon>
        <taxon>Autobranchia</taxon>
        <taxon>Pteriomorphia</taxon>
        <taxon>Mytilida</taxon>
        <taxon>Mytiloidea</taxon>
        <taxon>Mytilidae</taxon>
        <taxon>Mytilinae</taxon>
        <taxon>Mytilus</taxon>
    </lineage>
</organism>
<evidence type="ECO:0000256" key="1">
    <source>
        <dbReference type="SAM" id="Coils"/>
    </source>
</evidence>
<dbReference type="InterPro" id="IPR027417">
    <property type="entry name" value="P-loop_NTPase"/>
</dbReference>
<dbReference type="Proteomes" id="UP000507470">
    <property type="component" value="Unassembled WGS sequence"/>
</dbReference>
<sequence length="686" mass="78886">MSNFHSSLQDDFKLKQGLDADKRYFTRVMILGKTSAGKTCLLRRLLKENIGNVSSADGINIVVRRCKINLDDGKWISDKDVSDDSTYRIHAAITENERNKINCSKMKVSAEEGFSKLTSNTPVVDKLNAKDTESKEIHSLDIVSTSTNDISNVEENEHLIITDRNSCLAENKNMYDSLSLVLPPDLISHVFPTTSNSHISSNLYASCRLWDFAGQGEFYATHQAFLTSSAVYVLVADIVDDISKQVDKHHLADFRNIGESLEFWFDNIRCHQEVKAPVSAPNNDLVNTPVIMVFTGTDKYEKTDKGKKNLEERKMELETQLHSVLGNSNFLKIFWLSNITDPDEEFEKLRLEISEAASRMRLWGERVPLTWVCLEYLVEINKHDGKNFVNLSDMIRMANHPDIKLDTVSDNICDTLQHRADWKAFVQNGQISYSMIIELFKSNYGNQFSEQTTENLIVVMKKMDILVTIGETRSYIMPSRIPSVSFDELCNQIGVEESICKRTSWLCLKFQCLPPAFFNHISVYLLGLYTPSKMKNVQQSMALFREICVFDINKSGTKLLITMSTDTIALQLLSFSKEEKKLGIVCSNIRKDILRKATLIKQRYKFEILYELHFKCSTDNYYEDTMSYKDLKSTPLYYCNQHKKQHQSVKIYMPWMKDEDEPEEKYDEQINSNPVSTKRKSKEQAK</sequence>
<dbReference type="Gene3D" id="3.30.70.1390">
    <property type="entry name" value="ROC domain from the Parkinson's disease-associated leucine-rich repeat kinase 2"/>
    <property type="match status" value="1"/>
</dbReference>
<feature type="compositionally biased region" description="Basic residues" evidence="2">
    <location>
        <begin position="677"/>
        <end position="686"/>
    </location>
</feature>
<gene>
    <name evidence="3" type="ORF">MCOR_49623</name>
</gene>
<reference evidence="3 4" key="1">
    <citation type="submission" date="2020-06" db="EMBL/GenBank/DDBJ databases">
        <authorList>
            <person name="Li R."/>
            <person name="Bekaert M."/>
        </authorList>
    </citation>
    <scope>NUCLEOTIDE SEQUENCE [LARGE SCALE GENOMIC DNA]</scope>
    <source>
        <strain evidence="4">wild</strain>
    </source>
</reference>
<feature type="coiled-coil region" evidence="1">
    <location>
        <begin position="300"/>
        <end position="327"/>
    </location>
</feature>
<keyword evidence="4" id="KW-1185">Reference proteome</keyword>